<keyword evidence="2" id="KW-1185">Reference proteome</keyword>
<comment type="caution">
    <text evidence="1">The sequence shown here is derived from an EMBL/GenBank/DDBJ whole genome shotgun (WGS) entry which is preliminary data.</text>
</comment>
<dbReference type="EMBL" id="CM047910">
    <property type="protein sequence ID" value="KAJ0074719.1"/>
    <property type="molecule type" value="Genomic_DNA"/>
</dbReference>
<accession>A0ACC0ZPL8</accession>
<protein>
    <submittedName>
        <fullName evidence="1">Uncharacterized protein</fullName>
    </submittedName>
</protein>
<gene>
    <name evidence="1" type="ORF">Patl1_34792</name>
</gene>
<dbReference type="Proteomes" id="UP001164250">
    <property type="component" value="Chromosome 15"/>
</dbReference>
<evidence type="ECO:0000313" key="1">
    <source>
        <dbReference type="EMBL" id="KAJ0074719.1"/>
    </source>
</evidence>
<reference evidence="2" key="1">
    <citation type="journal article" date="2023" name="G3 (Bethesda)">
        <title>Genome assembly and association tests identify interacting loci associated with vigor, precocity, and sex in interspecific pistachio rootstocks.</title>
        <authorList>
            <person name="Palmer W."/>
            <person name="Jacygrad E."/>
            <person name="Sagayaradj S."/>
            <person name="Cavanaugh K."/>
            <person name="Han R."/>
            <person name="Bertier L."/>
            <person name="Beede B."/>
            <person name="Kafkas S."/>
            <person name="Golino D."/>
            <person name="Preece J."/>
            <person name="Michelmore R."/>
        </authorList>
    </citation>
    <scope>NUCLEOTIDE SEQUENCE [LARGE SCALE GENOMIC DNA]</scope>
</reference>
<organism evidence="1 2">
    <name type="scientific">Pistacia atlantica</name>
    <dbReference type="NCBI Taxonomy" id="434234"/>
    <lineage>
        <taxon>Eukaryota</taxon>
        <taxon>Viridiplantae</taxon>
        <taxon>Streptophyta</taxon>
        <taxon>Embryophyta</taxon>
        <taxon>Tracheophyta</taxon>
        <taxon>Spermatophyta</taxon>
        <taxon>Magnoliopsida</taxon>
        <taxon>eudicotyledons</taxon>
        <taxon>Gunneridae</taxon>
        <taxon>Pentapetalae</taxon>
        <taxon>rosids</taxon>
        <taxon>malvids</taxon>
        <taxon>Sapindales</taxon>
        <taxon>Anacardiaceae</taxon>
        <taxon>Pistacia</taxon>
    </lineage>
</organism>
<name>A0ACC0ZPL8_9ROSI</name>
<sequence>MMMMKTKTTALSPSPMMNGSLAGGAPEPLHDWELRPGGMLVQKQYLNSDRLYITYRAKRRRLKTGKRQRCEKEMTTGKRQRSPESRGRARTVTGATMVKNGQQKNGR</sequence>
<proteinExistence type="predicted"/>
<evidence type="ECO:0000313" key="2">
    <source>
        <dbReference type="Proteomes" id="UP001164250"/>
    </source>
</evidence>